<evidence type="ECO:0000256" key="1">
    <source>
        <dbReference type="SAM" id="Phobius"/>
    </source>
</evidence>
<accession>A0A7R6PDK5</accession>
<evidence type="ECO:0000313" key="2">
    <source>
        <dbReference type="EMBL" id="BBB27488.1"/>
    </source>
</evidence>
<evidence type="ECO:0008006" key="4">
    <source>
        <dbReference type="Google" id="ProtNLM"/>
    </source>
</evidence>
<keyword evidence="1" id="KW-0472">Membrane</keyword>
<dbReference type="EMBL" id="AP014545">
    <property type="protein sequence ID" value="BBB27488.1"/>
    <property type="molecule type" value="Genomic_DNA"/>
</dbReference>
<gene>
    <name evidence="2" type="ORF">AMJAP_2902</name>
</gene>
<dbReference type="PANTHER" id="PTHR34980">
    <property type="entry name" value="INNER MEMBRANE PROTEIN-RELATED-RELATED"/>
    <property type="match status" value="1"/>
</dbReference>
<reference evidence="2 3" key="1">
    <citation type="journal article" date="2008" name="Int. J. Syst. Evol. Microbiol.">
        <title>Amphritea japonica sp. nov. and Amphritea balenae sp. nov., isolated from the sediment adjacent to sperm whale carcasses off Kagoshima, Japan.</title>
        <authorList>
            <person name="Miyazaki M."/>
            <person name="Nogi Y."/>
            <person name="Fujiwara Y."/>
            <person name="Kawato M."/>
            <person name="Nagahama T."/>
            <person name="Kubokawa K."/>
            <person name="Horikoshi K."/>
        </authorList>
    </citation>
    <scope>NUCLEOTIDE SEQUENCE [LARGE SCALE GENOMIC DNA]</scope>
    <source>
        <strain evidence="2 3">ATCC BAA-1530</strain>
    </source>
</reference>
<evidence type="ECO:0000313" key="3">
    <source>
        <dbReference type="Proteomes" id="UP000595663"/>
    </source>
</evidence>
<dbReference type="Pfam" id="PF05656">
    <property type="entry name" value="DUF805"/>
    <property type="match status" value="1"/>
</dbReference>
<dbReference type="InterPro" id="IPR008523">
    <property type="entry name" value="DUF805"/>
</dbReference>
<dbReference type="Proteomes" id="UP000595663">
    <property type="component" value="Chromosome"/>
</dbReference>
<dbReference type="AlphaFoldDB" id="A0A7R6PDK5"/>
<proteinExistence type="predicted"/>
<dbReference type="KEGG" id="ajp:AMJAP_2902"/>
<dbReference type="PANTHER" id="PTHR34980:SF2">
    <property type="entry name" value="INNER MEMBRANE PROTEIN YHAH-RELATED"/>
    <property type="match status" value="1"/>
</dbReference>
<keyword evidence="3" id="KW-1185">Reference proteome</keyword>
<feature type="transmembrane region" description="Helical" evidence="1">
    <location>
        <begin position="46"/>
        <end position="67"/>
    </location>
</feature>
<feature type="transmembrane region" description="Helical" evidence="1">
    <location>
        <begin position="23"/>
        <end position="40"/>
    </location>
</feature>
<name>A0A7R6PDK5_9GAMM</name>
<keyword evidence="1" id="KW-1133">Transmembrane helix</keyword>
<dbReference type="GO" id="GO:0005886">
    <property type="term" value="C:plasma membrane"/>
    <property type="evidence" value="ECO:0007669"/>
    <property type="project" value="TreeGrafter"/>
</dbReference>
<organism evidence="2 3">
    <name type="scientific">Amphritea japonica ATCC BAA-1530</name>
    <dbReference type="NCBI Taxonomy" id="1278309"/>
    <lineage>
        <taxon>Bacteria</taxon>
        <taxon>Pseudomonadati</taxon>
        <taxon>Pseudomonadota</taxon>
        <taxon>Gammaproteobacteria</taxon>
        <taxon>Oceanospirillales</taxon>
        <taxon>Oceanospirillaceae</taxon>
        <taxon>Amphritea</taxon>
    </lineage>
</organism>
<dbReference type="RefSeq" id="WP_019622607.1">
    <property type="nucleotide sequence ID" value="NZ_AP014545.1"/>
</dbReference>
<dbReference type="OrthoDB" id="9812349at2"/>
<sequence>MNWYLAVLKNYVGFSGRARRKEYWMFTLFNLIVAIVLGFVDNLIGTTGLLGGIYALAVLLPAIAVTIRRLHDTGRAGWWLLLILIPIIGALVLLVFMILEGKSGNNDYGNDPKTQAA</sequence>
<keyword evidence="1" id="KW-0812">Transmembrane</keyword>
<feature type="transmembrane region" description="Helical" evidence="1">
    <location>
        <begin position="79"/>
        <end position="99"/>
    </location>
</feature>
<protein>
    <recommendedName>
        <fullName evidence="4">DUF805 domain-containing protein</fullName>
    </recommendedName>
</protein>